<evidence type="ECO:0000259" key="2">
    <source>
        <dbReference type="SMART" id="SM00278"/>
    </source>
</evidence>
<dbReference type="InterPro" id="IPR019554">
    <property type="entry name" value="Soluble_ligand-bd"/>
</dbReference>
<organism evidence="3 4">
    <name type="scientific">Megasphaera massiliensis</name>
    <dbReference type="NCBI Taxonomy" id="1232428"/>
    <lineage>
        <taxon>Bacteria</taxon>
        <taxon>Bacillati</taxon>
        <taxon>Bacillota</taxon>
        <taxon>Negativicutes</taxon>
        <taxon>Veillonellales</taxon>
        <taxon>Veillonellaceae</taxon>
        <taxon>Megasphaera</taxon>
    </lineage>
</organism>
<dbReference type="SMART" id="SM00278">
    <property type="entry name" value="HhH1"/>
    <property type="match status" value="2"/>
</dbReference>
<feature type="signal peptide" evidence="1">
    <location>
        <begin position="1"/>
        <end position="22"/>
    </location>
</feature>
<comment type="caution">
    <text evidence="3">The sequence shown here is derived from an EMBL/GenBank/DDBJ whole genome shotgun (WGS) entry which is preliminary data.</text>
</comment>
<evidence type="ECO:0000256" key="1">
    <source>
        <dbReference type="SAM" id="SignalP"/>
    </source>
</evidence>
<reference evidence="3 4" key="1">
    <citation type="submission" date="2022-06" db="EMBL/GenBank/DDBJ databases">
        <title>Isolation of gut microbiota from human fecal samples.</title>
        <authorList>
            <person name="Pamer E.G."/>
            <person name="Barat B."/>
            <person name="Waligurski E."/>
            <person name="Medina S."/>
            <person name="Paddock L."/>
            <person name="Mostad J."/>
        </authorList>
    </citation>
    <scope>NUCLEOTIDE SEQUENCE [LARGE SCALE GENOMIC DNA]</scope>
    <source>
        <strain evidence="3 4">DFI.1.1</strain>
    </source>
</reference>
<keyword evidence="4" id="KW-1185">Reference proteome</keyword>
<feature type="domain" description="Helix-hairpin-helix DNA-binding motif class 1" evidence="2">
    <location>
        <begin position="122"/>
        <end position="141"/>
    </location>
</feature>
<dbReference type="PANTHER" id="PTHR21180">
    <property type="entry name" value="ENDONUCLEASE/EXONUCLEASE/PHOSPHATASE FAMILY DOMAIN-CONTAINING PROTEIN 1"/>
    <property type="match status" value="1"/>
</dbReference>
<dbReference type="Pfam" id="PF12836">
    <property type="entry name" value="HHH_3"/>
    <property type="match status" value="1"/>
</dbReference>
<accession>A0ABT1SRN7</accession>
<protein>
    <submittedName>
        <fullName evidence="3">Helix-hairpin-helix domain-containing protein</fullName>
    </submittedName>
</protein>
<dbReference type="Pfam" id="PF10531">
    <property type="entry name" value="SLBB"/>
    <property type="match status" value="1"/>
</dbReference>
<evidence type="ECO:0000313" key="3">
    <source>
        <dbReference type="EMBL" id="MCQ5342537.1"/>
    </source>
</evidence>
<dbReference type="EMBL" id="JANGEW010000009">
    <property type="protein sequence ID" value="MCQ5342537.1"/>
    <property type="molecule type" value="Genomic_DNA"/>
</dbReference>
<gene>
    <name evidence="3" type="ORF">NE675_05765</name>
</gene>
<evidence type="ECO:0000313" key="4">
    <source>
        <dbReference type="Proteomes" id="UP001206692"/>
    </source>
</evidence>
<dbReference type="PANTHER" id="PTHR21180:SF32">
    <property type="entry name" value="ENDONUCLEASE_EXONUCLEASE_PHOSPHATASE FAMILY DOMAIN-CONTAINING PROTEIN 1"/>
    <property type="match status" value="1"/>
</dbReference>
<feature type="chain" id="PRO_5045956488" evidence="1">
    <location>
        <begin position="23"/>
        <end position="174"/>
    </location>
</feature>
<dbReference type="InterPro" id="IPR004509">
    <property type="entry name" value="Competence_ComEA_HhH"/>
</dbReference>
<dbReference type="InterPro" id="IPR051675">
    <property type="entry name" value="Endo/Exo/Phosphatase_dom_1"/>
</dbReference>
<dbReference type="RefSeq" id="WP_062411496.1">
    <property type="nucleotide sequence ID" value="NZ_JAJCIO010000007.1"/>
</dbReference>
<dbReference type="Proteomes" id="UP001206692">
    <property type="component" value="Unassembled WGS sequence"/>
</dbReference>
<dbReference type="InterPro" id="IPR010994">
    <property type="entry name" value="RuvA_2-like"/>
</dbReference>
<proteinExistence type="predicted"/>
<name>A0ABT1SRN7_9FIRM</name>
<keyword evidence="1" id="KW-0732">Signal</keyword>
<dbReference type="InterPro" id="IPR003583">
    <property type="entry name" value="Hlx-hairpin-Hlx_DNA-bd_motif"/>
</dbReference>
<dbReference type="Gene3D" id="3.10.560.10">
    <property type="entry name" value="Outer membrane lipoprotein wza domain like"/>
    <property type="match status" value="1"/>
</dbReference>
<dbReference type="NCBIfam" id="TIGR00426">
    <property type="entry name" value="competence protein ComEA helix-hairpin-helix repeat region"/>
    <property type="match status" value="1"/>
</dbReference>
<dbReference type="Gene3D" id="1.10.150.320">
    <property type="entry name" value="Photosystem II 12 kDa extrinsic protein"/>
    <property type="match status" value="1"/>
</dbReference>
<dbReference type="SUPFAM" id="SSF47781">
    <property type="entry name" value="RuvA domain 2-like"/>
    <property type="match status" value="1"/>
</dbReference>
<sequence length="174" mass="18146">MKKIAVFGAIAAFLAVSQFSDALFPVVAEPVPVVEEALPEKAFIYVTGAVQKPGLYALDGGQTVGEAVATAGGMAAYADTAAVNLAGKAVDGMHIHIPYDWNGVPPPSVDDGKVSLNQADAEQLMTLPGIGPAMADNIIAYRREHGAFTNIDELKQVKGIGPAKFQKLKDQVGL</sequence>
<feature type="domain" description="Helix-hairpin-helix DNA-binding motif class 1" evidence="2">
    <location>
        <begin position="152"/>
        <end position="171"/>
    </location>
</feature>